<gene>
    <name evidence="1" type="ORF">S01H4_03895</name>
</gene>
<evidence type="ECO:0000313" key="1">
    <source>
        <dbReference type="EMBL" id="GAG60133.1"/>
    </source>
</evidence>
<organism evidence="1">
    <name type="scientific">marine sediment metagenome</name>
    <dbReference type="NCBI Taxonomy" id="412755"/>
    <lineage>
        <taxon>unclassified sequences</taxon>
        <taxon>metagenomes</taxon>
        <taxon>ecological metagenomes</taxon>
    </lineage>
</organism>
<dbReference type="AlphaFoldDB" id="X0ZIE5"/>
<evidence type="ECO:0008006" key="2">
    <source>
        <dbReference type="Google" id="ProtNLM"/>
    </source>
</evidence>
<comment type="caution">
    <text evidence="1">The sequence shown here is derived from an EMBL/GenBank/DDBJ whole genome shotgun (WGS) entry which is preliminary data.</text>
</comment>
<dbReference type="SUPFAM" id="SSF53474">
    <property type="entry name" value="alpha/beta-Hydrolases"/>
    <property type="match status" value="1"/>
</dbReference>
<sequence length="135" mass="15743">MTNDKKREEEVFFEEVIKKTKTGITFPKVLRETLFNEQGETYFKLIVPKEKDRIILEVLTEDEAKKHIVEAKESKPKTQLKIAPKITDNKAPKKIAPNWGEYFIYDFKVEKAHIVGRSFGGMIAQHFALTYPEKL</sequence>
<proteinExistence type="predicted"/>
<reference evidence="1" key="1">
    <citation type="journal article" date="2014" name="Front. Microbiol.">
        <title>High frequency of phylogenetically diverse reductive dehalogenase-homologous genes in deep subseafloor sedimentary metagenomes.</title>
        <authorList>
            <person name="Kawai M."/>
            <person name="Futagami T."/>
            <person name="Toyoda A."/>
            <person name="Takaki Y."/>
            <person name="Nishi S."/>
            <person name="Hori S."/>
            <person name="Arai W."/>
            <person name="Tsubouchi T."/>
            <person name="Morono Y."/>
            <person name="Uchiyama I."/>
            <person name="Ito T."/>
            <person name="Fujiyama A."/>
            <person name="Inagaki F."/>
            <person name="Takami H."/>
        </authorList>
    </citation>
    <scope>NUCLEOTIDE SEQUENCE</scope>
    <source>
        <strain evidence="1">Expedition CK06-06</strain>
    </source>
</reference>
<dbReference type="EMBL" id="BART01000994">
    <property type="protein sequence ID" value="GAG60133.1"/>
    <property type="molecule type" value="Genomic_DNA"/>
</dbReference>
<dbReference type="Gene3D" id="3.40.50.1820">
    <property type="entry name" value="alpha/beta hydrolase"/>
    <property type="match status" value="1"/>
</dbReference>
<feature type="non-terminal residue" evidence="1">
    <location>
        <position position="135"/>
    </location>
</feature>
<protein>
    <recommendedName>
        <fullName evidence="2">AB hydrolase-1 domain-containing protein</fullName>
    </recommendedName>
</protein>
<accession>X0ZIE5</accession>
<dbReference type="InterPro" id="IPR029058">
    <property type="entry name" value="AB_hydrolase_fold"/>
</dbReference>
<name>X0ZIE5_9ZZZZ</name>